<dbReference type="EMBL" id="JNOM01000323">
    <property type="protein sequence ID" value="KNG82696.1"/>
    <property type="molecule type" value="Genomic_DNA"/>
</dbReference>
<evidence type="ECO:0000313" key="5">
    <source>
        <dbReference type="Proteomes" id="UP000037505"/>
    </source>
</evidence>
<dbReference type="OrthoDB" id="5429634at2759"/>
<dbReference type="GeneID" id="26811361"/>
<dbReference type="PANTHER" id="PTHR35395">
    <property type="entry name" value="DUF6536 DOMAIN-CONTAINING PROTEIN"/>
    <property type="match status" value="1"/>
</dbReference>
<feature type="transmembrane region" description="Helical" evidence="2">
    <location>
        <begin position="39"/>
        <end position="62"/>
    </location>
</feature>
<keyword evidence="5" id="KW-1185">Reference proteome</keyword>
<feature type="compositionally biased region" description="Basic and acidic residues" evidence="1">
    <location>
        <begin position="1"/>
        <end position="13"/>
    </location>
</feature>
<protein>
    <recommendedName>
        <fullName evidence="3">DUF6536 domain-containing protein</fullName>
    </recommendedName>
</protein>
<dbReference type="Proteomes" id="UP000037505">
    <property type="component" value="Unassembled WGS sequence"/>
</dbReference>
<dbReference type="RefSeq" id="XP_015403619.1">
    <property type="nucleotide sequence ID" value="XM_015554813.1"/>
</dbReference>
<keyword evidence="2" id="KW-1133">Transmembrane helix</keyword>
<comment type="caution">
    <text evidence="4">The sequence shown here is derived from an EMBL/GenBank/DDBJ whole genome shotgun (WGS) entry which is preliminary data.</text>
</comment>
<dbReference type="AlphaFoldDB" id="A0A0L1ISZ0"/>
<feature type="region of interest" description="Disordered" evidence="1">
    <location>
        <begin position="760"/>
        <end position="783"/>
    </location>
</feature>
<evidence type="ECO:0000256" key="2">
    <source>
        <dbReference type="SAM" id="Phobius"/>
    </source>
</evidence>
<evidence type="ECO:0000256" key="1">
    <source>
        <dbReference type="SAM" id="MobiDB-lite"/>
    </source>
</evidence>
<feature type="region of interest" description="Disordered" evidence="1">
    <location>
        <begin position="1"/>
        <end position="20"/>
    </location>
</feature>
<proteinExistence type="predicted"/>
<dbReference type="Pfam" id="PF20163">
    <property type="entry name" value="DUF6536"/>
    <property type="match status" value="1"/>
</dbReference>
<gene>
    <name evidence="4" type="ORF">ANOM_009557</name>
</gene>
<dbReference type="InterPro" id="IPR046623">
    <property type="entry name" value="DUF6536"/>
</dbReference>
<accession>A0A0L1ISZ0</accession>
<feature type="transmembrane region" description="Helical" evidence="2">
    <location>
        <begin position="519"/>
        <end position="542"/>
    </location>
</feature>
<organism evidence="4 5">
    <name type="scientific">Aspergillus nomiae NRRL (strain ATCC 15546 / NRRL 13137 / CBS 260.88 / M93)</name>
    <dbReference type="NCBI Taxonomy" id="1509407"/>
    <lineage>
        <taxon>Eukaryota</taxon>
        <taxon>Fungi</taxon>
        <taxon>Dikarya</taxon>
        <taxon>Ascomycota</taxon>
        <taxon>Pezizomycotina</taxon>
        <taxon>Eurotiomycetes</taxon>
        <taxon>Eurotiomycetidae</taxon>
        <taxon>Eurotiales</taxon>
        <taxon>Aspergillaceae</taxon>
        <taxon>Aspergillus</taxon>
        <taxon>Aspergillus subgen. Circumdati</taxon>
    </lineage>
</organism>
<feature type="transmembrane region" description="Helical" evidence="2">
    <location>
        <begin position="147"/>
        <end position="167"/>
    </location>
</feature>
<feature type="transmembrane region" description="Helical" evidence="2">
    <location>
        <begin position="428"/>
        <end position="452"/>
    </location>
</feature>
<evidence type="ECO:0000313" key="4">
    <source>
        <dbReference type="EMBL" id="KNG82696.1"/>
    </source>
</evidence>
<dbReference type="PANTHER" id="PTHR35395:SF1">
    <property type="entry name" value="DUF6536 DOMAIN-CONTAINING PROTEIN"/>
    <property type="match status" value="1"/>
</dbReference>
<feature type="transmembrane region" description="Helical" evidence="2">
    <location>
        <begin position="596"/>
        <end position="615"/>
    </location>
</feature>
<feature type="transmembrane region" description="Helical" evidence="2">
    <location>
        <begin position="691"/>
        <end position="712"/>
    </location>
</feature>
<feature type="compositionally biased region" description="Basic and acidic residues" evidence="1">
    <location>
        <begin position="766"/>
        <end position="783"/>
    </location>
</feature>
<dbReference type="STRING" id="1509407.A0A0L1ISZ0"/>
<keyword evidence="2" id="KW-0472">Membrane</keyword>
<sequence length="825" mass="91395">MHNTEETSDRASIDNDGTSLFKSNEKARKSQTGYEWRNGASICLHAAAAILFLNILLTIIAASRAQQSSQSFEAETIFEGSCAKAKRWSTGFHILINVLGTILLGASNYCMQCLNAPSRKDVDRAHAHGKWLDIGTPSVTNLRVMSWVQIIIWFLLVLTSLPFHVLYNAAVFSALSSNAYGVVAVPPDGRIGSANSTTGACYKDLMGKDVGQVQMMYQEKELEFLSKEDCIKTYGVAFLSNRRTLLLVTNNNSVSSPGLLVGIGSLPAPVNDNQNPFDWMCSGPRSDLHGDFGSGTTQCLQSALLKHANDWSVSAEPFSYSDIVVTGTDFAFTGWNYTELQYSSSPPLDIMALGAFLRLKAPFNTVNDTLEFIQSQSWDNPSFESQLNVYMSDSLCATYSRTLPVLSPQYYSVDYCLSEKVEERCRVMYSPAICLLVIVCNAIKVVCILFTIRLRRKELLFTVGDAIASFMEYPDRTTLGRCWVERKKAKSVFAKPRPVASRMLPPRRRWHHAVGRTRWILSVTWCLVCLTFGGAIVTAIAYNSVVNYLPNARISTVWSLGFSEARPETMLRSLATYNLIAMVLLSNTPQVILSSLYYLINSILTCMLASAEYTSYSVRRQYLRVSWPEGQQRSTYFLSLPYAFSIPTMAISAILHWLLSESIFYVRIYQYDAAGTLDETSTISTCGISPIAMIFTLSLAGLALVILAGLAFKRFPTKMPLAGNCSLAISAACHPPLGDEDAALKPLMWGEVVISGASGKQGKVVPGEESREEPGEEGRLEEEVFRDSVELEERSLLPHVEGVSIFHCCFTSREVEEPVSTRLYI</sequence>
<feature type="transmembrane region" description="Helical" evidence="2">
    <location>
        <begin position="636"/>
        <end position="659"/>
    </location>
</feature>
<feature type="domain" description="DUF6536" evidence="3">
    <location>
        <begin position="36"/>
        <end position="188"/>
    </location>
</feature>
<name>A0A0L1ISZ0_ASPN3</name>
<evidence type="ECO:0000259" key="3">
    <source>
        <dbReference type="Pfam" id="PF20163"/>
    </source>
</evidence>
<keyword evidence="2" id="KW-0812">Transmembrane</keyword>
<reference evidence="4 5" key="1">
    <citation type="submission" date="2014-06" db="EMBL/GenBank/DDBJ databases">
        <title>The Genome of the Aflatoxigenic Filamentous Fungus Aspergillus nomius.</title>
        <authorList>
            <person name="Moore M.G."/>
            <person name="Shannon B.M."/>
            <person name="Brian M.M."/>
        </authorList>
    </citation>
    <scope>NUCLEOTIDE SEQUENCE [LARGE SCALE GENOMIC DNA]</scope>
    <source>
        <strain evidence="4 5">NRRL 13137</strain>
    </source>
</reference>